<sequence>MKKTKQIIEEGNVSIGIEFGSTRIKSVLIDTKGNILAKGEFEWENHLIDGIWTYPQEEIWQGLQQAYATLSASVKKQYDTVISRAKAIGISGMMHGYMPFDKEGNQLTFFRTWRNNITSKSSEKLTALFQYNIPQRWSISHLYQAILNKEEHVPNIDFLTTLAGYIHWKLTDEKVLGVGEASGMFPIDIQTHDFNQKMLDQFERLIDELDYPWTIRHILPKVVNAGGYAGVLTESGAKLIDPSGRLQAGIPLCPPEGDAGTGMVATNSIKEKSGNISAGTSAFAMIVLEKALSKVYEQLDMVMTPNGKLVAMAHANNCTSDINAWVSLFGECLATFGVNISQSKLYETLFTKALEGENNCGNLLAYGFYSGEHGVGLNEGCPMFLHPMKANFNLANFIRVHLYTAFGAMKLGMDILLQQEQVKIQQILAHGGIFKTKGVAQKILASALNVPIAVTESATEGGAWGIALLANYLSYNHKPLETYLDEDIFGDCNKDIVYPDIEMMQGYNVFIKRYSQGLSIVQEAINTKIVTIS</sequence>
<evidence type="ECO:0000256" key="2">
    <source>
        <dbReference type="ARBA" id="ARBA00022679"/>
    </source>
</evidence>
<dbReference type="GO" id="GO:0016301">
    <property type="term" value="F:kinase activity"/>
    <property type="evidence" value="ECO:0007669"/>
    <property type="project" value="UniProtKB-KW"/>
</dbReference>
<dbReference type="Pfam" id="PF00370">
    <property type="entry name" value="FGGY_N"/>
    <property type="match status" value="1"/>
</dbReference>
<dbReference type="PANTHER" id="PTHR43095">
    <property type="entry name" value="SUGAR KINASE"/>
    <property type="match status" value="1"/>
</dbReference>
<keyword evidence="3" id="KW-0418">Kinase</keyword>
<proteinExistence type="inferred from homology"/>
<evidence type="ECO:0000313" key="6">
    <source>
        <dbReference type="EMBL" id="OOF50921.1"/>
    </source>
</evidence>
<keyword evidence="2" id="KW-0808">Transferase</keyword>
<dbReference type="PANTHER" id="PTHR43095:SF5">
    <property type="entry name" value="XYLULOSE KINASE"/>
    <property type="match status" value="1"/>
</dbReference>
<reference evidence="6 7" key="1">
    <citation type="submission" date="2016-10" db="EMBL/GenBank/DDBJ databases">
        <title>Rodentibacter gen. nov. and new species.</title>
        <authorList>
            <person name="Christensen H."/>
        </authorList>
    </citation>
    <scope>NUCLEOTIDE SEQUENCE [LARGE SCALE GENOMIC DNA]</scope>
    <source>
        <strain evidence="7">ppn416</strain>
    </source>
</reference>
<evidence type="ECO:0000313" key="7">
    <source>
        <dbReference type="Proteomes" id="UP000188481"/>
    </source>
</evidence>
<dbReference type="InterPro" id="IPR050406">
    <property type="entry name" value="FGGY_Carb_Kinase"/>
</dbReference>
<dbReference type="CDD" id="cd07809">
    <property type="entry name" value="ASKHA_NBD_FGGY_BaXK-like"/>
    <property type="match status" value="1"/>
</dbReference>
<evidence type="ECO:0000256" key="1">
    <source>
        <dbReference type="ARBA" id="ARBA00009156"/>
    </source>
</evidence>
<dbReference type="STRING" id="1908264.BKK54_04285"/>
<feature type="domain" description="Carbohydrate kinase FGGY C-terminal" evidence="5">
    <location>
        <begin position="275"/>
        <end position="472"/>
    </location>
</feature>
<evidence type="ECO:0000259" key="5">
    <source>
        <dbReference type="Pfam" id="PF02782"/>
    </source>
</evidence>
<feature type="domain" description="Carbohydrate kinase FGGY N-terminal" evidence="4">
    <location>
        <begin position="14"/>
        <end position="240"/>
    </location>
</feature>
<dbReference type="RefSeq" id="WP_077541868.1">
    <property type="nucleotide sequence ID" value="NZ_MLHN01000008.1"/>
</dbReference>
<gene>
    <name evidence="6" type="ORF">BKK54_04285</name>
</gene>
<comment type="similarity">
    <text evidence="1">Belongs to the FGGY kinase family.</text>
</comment>
<dbReference type="InterPro" id="IPR043129">
    <property type="entry name" value="ATPase_NBD"/>
</dbReference>
<evidence type="ECO:0000256" key="3">
    <source>
        <dbReference type="ARBA" id="ARBA00022777"/>
    </source>
</evidence>
<dbReference type="AlphaFoldDB" id="A0A1V3J6N5"/>
<dbReference type="EMBL" id="MLHN01000008">
    <property type="protein sequence ID" value="OOF50921.1"/>
    <property type="molecule type" value="Genomic_DNA"/>
</dbReference>
<dbReference type="Pfam" id="PF02782">
    <property type="entry name" value="FGGY_C"/>
    <property type="match status" value="1"/>
</dbReference>
<evidence type="ECO:0000259" key="4">
    <source>
        <dbReference type="Pfam" id="PF00370"/>
    </source>
</evidence>
<dbReference type="InterPro" id="IPR018484">
    <property type="entry name" value="FGGY_N"/>
</dbReference>
<dbReference type="GO" id="GO:0005975">
    <property type="term" value="P:carbohydrate metabolic process"/>
    <property type="evidence" value="ECO:0007669"/>
    <property type="project" value="InterPro"/>
</dbReference>
<accession>A0A1V3J6N5</accession>
<name>A0A1V3J6N5_9PAST</name>
<dbReference type="Gene3D" id="3.30.420.40">
    <property type="match status" value="2"/>
</dbReference>
<organism evidence="6 7">
    <name type="scientific">Rodentibacter genomosp. 1</name>
    <dbReference type="NCBI Taxonomy" id="1908264"/>
    <lineage>
        <taxon>Bacteria</taxon>
        <taxon>Pseudomonadati</taxon>
        <taxon>Pseudomonadota</taxon>
        <taxon>Gammaproteobacteria</taxon>
        <taxon>Pasteurellales</taxon>
        <taxon>Pasteurellaceae</taxon>
        <taxon>Rodentibacter</taxon>
    </lineage>
</organism>
<dbReference type="InterPro" id="IPR018485">
    <property type="entry name" value="FGGY_C"/>
</dbReference>
<protein>
    <submittedName>
        <fullName evidence="6">ATPase</fullName>
    </submittedName>
</protein>
<dbReference type="Proteomes" id="UP000188481">
    <property type="component" value="Unassembled WGS sequence"/>
</dbReference>
<comment type="caution">
    <text evidence="6">The sequence shown here is derived from an EMBL/GenBank/DDBJ whole genome shotgun (WGS) entry which is preliminary data.</text>
</comment>
<keyword evidence="7" id="KW-1185">Reference proteome</keyword>
<dbReference type="SUPFAM" id="SSF53067">
    <property type="entry name" value="Actin-like ATPase domain"/>
    <property type="match status" value="2"/>
</dbReference>